<protein>
    <recommendedName>
        <fullName evidence="4">Secreted protein</fullName>
    </recommendedName>
</protein>
<evidence type="ECO:0000313" key="2">
    <source>
        <dbReference type="EMBL" id="EER15663.1"/>
    </source>
</evidence>
<evidence type="ECO:0008006" key="4">
    <source>
        <dbReference type="Google" id="ProtNLM"/>
    </source>
</evidence>
<feature type="signal peptide" evidence="1">
    <location>
        <begin position="1"/>
        <end position="19"/>
    </location>
</feature>
<evidence type="ECO:0000256" key="1">
    <source>
        <dbReference type="SAM" id="SignalP"/>
    </source>
</evidence>
<gene>
    <name evidence="2" type="ORF">Pmar_PMAR025676</name>
</gene>
<dbReference type="RefSeq" id="XP_002783867.1">
    <property type="nucleotide sequence ID" value="XM_002783821.1"/>
</dbReference>
<sequence>MRVLVAATVLACIMSQRTTAPVITTLGSNINLIHLYPCFNYNRNEQYWWSDYYRFSETYRKYYDDRF</sequence>
<name>C5KIP8_PERM5</name>
<dbReference type="Proteomes" id="UP000007800">
    <property type="component" value="Unassembled WGS sequence"/>
</dbReference>
<evidence type="ECO:0000313" key="3">
    <source>
        <dbReference type="Proteomes" id="UP000007800"/>
    </source>
</evidence>
<keyword evidence="1" id="KW-0732">Signal</keyword>
<reference evidence="2 3" key="1">
    <citation type="submission" date="2008-07" db="EMBL/GenBank/DDBJ databases">
        <authorList>
            <person name="El-Sayed N."/>
            <person name="Caler E."/>
            <person name="Inman J."/>
            <person name="Amedeo P."/>
            <person name="Hass B."/>
            <person name="Wortman J."/>
        </authorList>
    </citation>
    <scope>NUCLEOTIDE SEQUENCE [LARGE SCALE GENOMIC DNA]</scope>
    <source>
        <strain evidence="3">ATCC 50983 / TXsc</strain>
    </source>
</reference>
<organism evidence="3">
    <name type="scientific">Perkinsus marinus (strain ATCC 50983 / TXsc)</name>
    <dbReference type="NCBI Taxonomy" id="423536"/>
    <lineage>
        <taxon>Eukaryota</taxon>
        <taxon>Sar</taxon>
        <taxon>Alveolata</taxon>
        <taxon>Perkinsozoa</taxon>
        <taxon>Perkinsea</taxon>
        <taxon>Perkinsida</taxon>
        <taxon>Perkinsidae</taxon>
        <taxon>Perkinsus</taxon>
    </lineage>
</organism>
<dbReference type="GeneID" id="9046492"/>
<accession>C5KIP8</accession>
<dbReference type="AlphaFoldDB" id="C5KIP8"/>
<feature type="chain" id="PRO_5002952723" description="Secreted protein" evidence="1">
    <location>
        <begin position="20"/>
        <end position="67"/>
    </location>
</feature>
<proteinExistence type="predicted"/>
<keyword evidence="3" id="KW-1185">Reference proteome</keyword>
<dbReference type="EMBL" id="GG673310">
    <property type="protein sequence ID" value="EER15663.1"/>
    <property type="molecule type" value="Genomic_DNA"/>
</dbReference>
<dbReference type="InParanoid" id="C5KIP8"/>